<comment type="caution">
    <text evidence="2">The sequence shown here is derived from an EMBL/GenBank/DDBJ whole genome shotgun (WGS) entry which is preliminary data.</text>
</comment>
<name>U1WX29_ANEAE</name>
<evidence type="ECO:0000313" key="3">
    <source>
        <dbReference type="Proteomes" id="UP000016511"/>
    </source>
</evidence>
<dbReference type="HOGENOM" id="CLU_1259286_0_0_9"/>
<dbReference type="AlphaFoldDB" id="U1WX29"/>
<keyword evidence="1" id="KW-1133">Transmembrane helix</keyword>
<feature type="transmembrane region" description="Helical" evidence="1">
    <location>
        <begin position="190"/>
        <end position="209"/>
    </location>
</feature>
<keyword evidence="3" id="KW-1185">Reference proteome</keyword>
<dbReference type="STRING" id="649747.HMPREF0083_04711"/>
<dbReference type="Proteomes" id="UP000016511">
    <property type="component" value="Unassembled WGS sequence"/>
</dbReference>
<dbReference type="PATRIC" id="fig|649747.3.peg.4241"/>
<feature type="transmembrane region" description="Helical" evidence="1">
    <location>
        <begin position="20"/>
        <end position="40"/>
    </location>
</feature>
<evidence type="ECO:0000313" key="2">
    <source>
        <dbReference type="EMBL" id="ERI07240.1"/>
    </source>
</evidence>
<dbReference type="EMBL" id="AWSJ01000287">
    <property type="protein sequence ID" value="ERI07240.1"/>
    <property type="molecule type" value="Genomic_DNA"/>
</dbReference>
<sequence length="219" mass="25889">MISFFEQRLERDFARFQIKIKPRTFIVLMACICIPPPVIILNWVPSLWYLAILCFLSPLSYLSLQSFYGLRKEEGITNEVRRWYRRYQFARGSNARPEQAIEMAIWDMQYLKKPFQLILHRWGNGIPMEAAFAETHMDELPMIQTLINMLEVSLTSTDLKVIREQEELLEREMKIQMEDKQKKDQQRLDLIGYTAIITTFALIVLPVIFDSITKMDMIG</sequence>
<reference evidence="2 3" key="1">
    <citation type="submission" date="2013-08" db="EMBL/GenBank/DDBJ databases">
        <authorList>
            <person name="Weinstock G."/>
            <person name="Sodergren E."/>
            <person name="Wylie T."/>
            <person name="Fulton L."/>
            <person name="Fulton R."/>
            <person name="Fronick C."/>
            <person name="O'Laughlin M."/>
            <person name="Godfrey J."/>
            <person name="Miner T."/>
            <person name="Herter B."/>
            <person name="Appelbaum E."/>
            <person name="Cordes M."/>
            <person name="Lek S."/>
            <person name="Wollam A."/>
            <person name="Pepin K.H."/>
            <person name="Palsikar V.B."/>
            <person name="Mitreva M."/>
            <person name="Wilson R.K."/>
        </authorList>
    </citation>
    <scope>NUCLEOTIDE SEQUENCE [LARGE SCALE GENOMIC DNA]</scope>
    <source>
        <strain evidence="2 3">ATCC 12856</strain>
    </source>
</reference>
<gene>
    <name evidence="2" type="ORF">HMPREF0083_04711</name>
</gene>
<organism evidence="2 3">
    <name type="scientific">Aneurinibacillus aneurinilyticus ATCC 12856</name>
    <dbReference type="NCBI Taxonomy" id="649747"/>
    <lineage>
        <taxon>Bacteria</taxon>
        <taxon>Bacillati</taxon>
        <taxon>Bacillota</taxon>
        <taxon>Bacilli</taxon>
        <taxon>Bacillales</taxon>
        <taxon>Paenibacillaceae</taxon>
        <taxon>Aneurinibacillus group</taxon>
        <taxon>Aneurinibacillus</taxon>
    </lineage>
</organism>
<accession>U1WX29</accession>
<keyword evidence="1" id="KW-0812">Transmembrane</keyword>
<evidence type="ECO:0000256" key="1">
    <source>
        <dbReference type="SAM" id="Phobius"/>
    </source>
</evidence>
<feature type="transmembrane region" description="Helical" evidence="1">
    <location>
        <begin position="46"/>
        <end position="64"/>
    </location>
</feature>
<protein>
    <submittedName>
        <fullName evidence="2">Uncharacterized protein</fullName>
    </submittedName>
</protein>
<proteinExistence type="predicted"/>
<keyword evidence="1" id="KW-0472">Membrane</keyword>